<dbReference type="AlphaFoldDB" id="A0A4S4BNC8"/>
<dbReference type="InterPro" id="IPR050738">
    <property type="entry name" value="Sulfatase"/>
</dbReference>
<keyword evidence="2" id="KW-0378">Hydrolase</keyword>
<dbReference type="GO" id="GO:0004065">
    <property type="term" value="F:arylsulfatase activity"/>
    <property type="evidence" value="ECO:0007669"/>
    <property type="project" value="TreeGrafter"/>
</dbReference>
<sequence length="440" mass="50078">MRNILMITTDQQQLNAMSCIDPSYRTPHLDRLAAMGVRFTGAISTSAQCSPSRASWMTGRYPHQVGVNNIGHVLDPKEWGIAKEFNLHGYETVYFGKWHLGLTPGDHQFQVTDYRTDGLELDGANEDPRFLSHRDAVTTAQALNYLSDYQGAKPFFMKVCWYMPHPNTPEDKPFEYLPSYASAIPLEEMPVPDSFYADDLSTKPPFQKERAAKEESALTEAVVKRDAQRYRAMLTLMDRNLGRLLDQLESKGLLGDTAILFTSDHGDMQGAHRLRLKGVLPYKELYNVPMIVYVPGKEPIRKVIPDLLSSAAVPGTLLEAAGLPVSESFEGGSFLGLLDRTERCREEYVFFEHYKAYWGFHPLRGIQTAKWKYVFYYDEDIEEMYDLEADPDENVNVAGDPALSEIRSSFKNRLDQWWKETGALTREPIPDPNNPWGRDI</sequence>
<feature type="domain" description="Sulfatase N-terminal" evidence="3">
    <location>
        <begin position="2"/>
        <end position="322"/>
    </location>
</feature>
<dbReference type="OrthoDB" id="9762324at2"/>
<dbReference type="EMBL" id="SSOB01000046">
    <property type="protein sequence ID" value="THF74013.1"/>
    <property type="molecule type" value="Genomic_DNA"/>
</dbReference>
<dbReference type="PANTHER" id="PTHR42693:SF53">
    <property type="entry name" value="ENDO-4-O-SULFATASE"/>
    <property type="match status" value="1"/>
</dbReference>
<reference evidence="4 5" key="1">
    <citation type="submission" date="2019-04" db="EMBL/GenBank/DDBJ databases">
        <title>Cohnella sp. nov. isolated from preserved vegetables.</title>
        <authorList>
            <person name="Lin S.-Y."/>
            <person name="Hung M.-H."/>
            <person name="Young C.-C."/>
        </authorList>
    </citation>
    <scope>NUCLEOTIDE SEQUENCE [LARGE SCALE GENOMIC DNA]</scope>
    <source>
        <strain evidence="4 5">CC-MHH1044</strain>
    </source>
</reference>
<organism evidence="4 5">
    <name type="scientific">Cohnella fermenti</name>
    <dbReference type="NCBI Taxonomy" id="2565925"/>
    <lineage>
        <taxon>Bacteria</taxon>
        <taxon>Bacillati</taxon>
        <taxon>Bacillota</taxon>
        <taxon>Bacilli</taxon>
        <taxon>Bacillales</taxon>
        <taxon>Paenibacillaceae</taxon>
        <taxon>Cohnella</taxon>
    </lineage>
</organism>
<accession>A0A4S4BNC8</accession>
<gene>
    <name evidence="4" type="ORF">E6C55_26920</name>
</gene>
<evidence type="ECO:0000256" key="1">
    <source>
        <dbReference type="ARBA" id="ARBA00008779"/>
    </source>
</evidence>
<dbReference type="PANTHER" id="PTHR42693">
    <property type="entry name" value="ARYLSULFATASE FAMILY MEMBER"/>
    <property type="match status" value="1"/>
</dbReference>
<dbReference type="SUPFAM" id="SSF53649">
    <property type="entry name" value="Alkaline phosphatase-like"/>
    <property type="match status" value="1"/>
</dbReference>
<evidence type="ECO:0000256" key="2">
    <source>
        <dbReference type="ARBA" id="ARBA00022801"/>
    </source>
</evidence>
<evidence type="ECO:0000313" key="4">
    <source>
        <dbReference type="EMBL" id="THF74013.1"/>
    </source>
</evidence>
<comment type="caution">
    <text evidence="4">The sequence shown here is derived from an EMBL/GenBank/DDBJ whole genome shotgun (WGS) entry which is preliminary data.</text>
</comment>
<evidence type="ECO:0000313" key="5">
    <source>
        <dbReference type="Proteomes" id="UP000310636"/>
    </source>
</evidence>
<dbReference type="Proteomes" id="UP000310636">
    <property type="component" value="Unassembled WGS sequence"/>
</dbReference>
<evidence type="ECO:0000259" key="3">
    <source>
        <dbReference type="Pfam" id="PF00884"/>
    </source>
</evidence>
<dbReference type="Gene3D" id="3.40.720.10">
    <property type="entry name" value="Alkaline Phosphatase, subunit A"/>
    <property type="match status" value="1"/>
</dbReference>
<dbReference type="Pfam" id="PF00884">
    <property type="entry name" value="Sulfatase"/>
    <property type="match status" value="1"/>
</dbReference>
<dbReference type="RefSeq" id="WP_136372936.1">
    <property type="nucleotide sequence ID" value="NZ_SSOB01000046.1"/>
</dbReference>
<keyword evidence="5" id="KW-1185">Reference proteome</keyword>
<comment type="similarity">
    <text evidence="1">Belongs to the sulfatase family.</text>
</comment>
<proteinExistence type="inferred from homology"/>
<dbReference type="InterPro" id="IPR000917">
    <property type="entry name" value="Sulfatase_N"/>
</dbReference>
<protein>
    <submittedName>
        <fullName evidence="4">DUF4976 domain-containing protein</fullName>
    </submittedName>
</protein>
<name>A0A4S4BNC8_9BACL</name>
<dbReference type="InterPro" id="IPR017850">
    <property type="entry name" value="Alkaline_phosphatase_core_sf"/>
</dbReference>